<reference evidence="1 2" key="1">
    <citation type="journal article" date="2020" name="Genes (Basel)">
        <title>Comparative Genomics of Two New HF1-like Haloviruses.</title>
        <authorList>
            <person name="Dyall-Smith M."/>
            <person name="Tang S.L."/>
            <person name="Russ B."/>
            <person name="Chiang P.W."/>
            <person name="Pfeiffer F."/>
        </authorList>
    </citation>
    <scope>NUCLEOTIDE SEQUENCE [LARGE SCALE GENOMIC DNA]</scope>
</reference>
<evidence type="ECO:0000313" key="1">
    <source>
        <dbReference type="EMBL" id="QIR31179.1"/>
    </source>
</evidence>
<protein>
    <submittedName>
        <fullName evidence="1">Uncharacterized protein</fullName>
    </submittedName>
</protein>
<name>A0A6G9RW13_9CAUD</name>
<accession>A0A6G9RW13</accession>
<sequence length="171" mass="18471">MTNFKFAKFKDTPLNRDGETLNPDANLPLLEGDVVGLSQDVDGNTIVVPADADSANAQPAIGVLMEDVYDRSHWSATLHDNGTMGRRLDEAYDTERTQAGDEVTYFTHGIYLEDEDGEVDFAPNEPVYLGVGGGVTQTAPSASGELVQYLGVAVNATTFLLDVNHEYETLA</sequence>
<dbReference type="Proteomes" id="UP000501054">
    <property type="component" value="Segment"/>
</dbReference>
<gene>
    <name evidence="1" type="ORF">HrrSp1_070</name>
</gene>
<proteinExistence type="predicted"/>
<dbReference type="EMBL" id="MN901521">
    <property type="protein sequence ID" value="QIR31179.1"/>
    <property type="molecule type" value="Genomic_DNA"/>
</dbReference>
<evidence type="ECO:0000313" key="2">
    <source>
        <dbReference type="Proteomes" id="UP000501054"/>
    </source>
</evidence>
<keyword evidence="2" id="KW-1185">Reference proteome</keyword>
<organism evidence="1 2">
    <name type="scientific">Halorubrum virus Serpecor1</name>
    <dbReference type="NCBI Taxonomy" id="2721757"/>
    <lineage>
        <taxon>Viruses</taxon>
        <taxon>Duplodnaviria</taxon>
        <taxon>Heunggongvirae</taxon>
        <taxon>Uroviricota</taxon>
        <taxon>Caudoviricetes</taxon>
        <taxon>Thumleimavirales</taxon>
        <taxon>Hafunaviridae</taxon>
        <taxon>Haloferacalesvirus</taxon>
        <taxon>Haloferacalesvirus serpentinense</taxon>
        <taxon>Haloferacalesvirus Serpecor1</taxon>
    </lineage>
</organism>